<name>A0A914E7Q2_9BILA</name>
<keyword evidence="1" id="KW-0472">Membrane</keyword>
<dbReference type="WBParaSite" id="ACRNAN_scaffold5908.g11280.t1">
    <property type="protein sequence ID" value="ACRNAN_scaffold5908.g11280.t1"/>
    <property type="gene ID" value="ACRNAN_scaffold5908.g11280"/>
</dbReference>
<keyword evidence="1" id="KW-1133">Transmembrane helix</keyword>
<accession>A0A914E7Q2</accession>
<evidence type="ECO:0000313" key="2">
    <source>
        <dbReference type="Proteomes" id="UP000887540"/>
    </source>
</evidence>
<sequence>MNSTKLAIVVLFAVLTGVLVPLACIGMYVCGICSLICRKIRPGGYDDKALMSRREWETYHSSESEGRSRIYDFPQSSTTQSFQQSAYTISTSNSAVSADKLLLVPTSSCMKKSDSNYA</sequence>
<reference evidence="3" key="1">
    <citation type="submission" date="2022-11" db="UniProtKB">
        <authorList>
            <consortium name="WormBaseParasite"/>
        </authorList>
    </citation>
    <scope>IDENTIFICATION</scope>
</reference>
<keyword evidence="1" id="KW-0812">Transmembrane</keyword>
<proteinExistence type="predicted"/>
<evidence type="ECO:0000256" key="1">
    <source>
        <dbReference type="SAM" id="Phobius"/>
    </source>
</evidence>
<dbReference type="Proteomes" id="UP000887540">
    <property type="component" value="Unplaced"/>
</dbReference>
<evidence type="ECO:0000313" key="3">
    <source>
        <dbReference type="WBParaSite" id="ACRNAN_scaffold5908.g11280.t1"/>
    </source>
</evidence>
<organism evidence="2 3">
    <name type="scientific">Acrobeloides nanus</name>
    <dbReference type="NCBI Taxonomy" id="290746"/>
    <lineage>
        <taxon>Eukaryota</taxon>
        <taxon>Metazoa</taxon>
        <taxon>Ecdysozoa</taxon>
        <taxon>Nematoda</taxon>
        <taxon>Chromadorea</taxon>
        <taxon>Rhabditida</taxon>
        <taxon>Tylenchina</taxon>
        <taxon>Cephalobomorpha</taxon>
        <taxon>Cephaloboidea</taxon>
        <taxon>Cephalobidae</taxon>
        <taxon>Acrobeloides</taxon>
    </lineage>
</organism>
<feature type="transmembrane region" description="Helical" evidence="1">
    <location>
        <begin position="6"/>
        <end position="31"/>
    </location>
</feature>
<protein>
    <submittedName>
        <fullName evidence="3">Uncharacterized protein</fullName>
    </submittedName>
</protein>
<keyword evidence="2" id="KW-1185">Reference proteome</keyword>
<dbReference type="AlphaFoldDB" id="A0A914E7Q2"/>